<sequence>MVVETPEAPGSLKGCSDEKASLRTLIFGGTGRLGRVLQCTYPSSVAVGHTVPITDKEAVRALVERVRPTLVLNAAAWTDVDGCEIDQTRALLVNGEGPGYIATACKEVGATLVHFSTDYVFSGDRMVYYEDDPVSPINVYGRAKALGEERVMAGCHDYRIIRTSRLFGPYGENFVTLMLQRSADKKTVTVINDEVSSPTYIPDLASMVPAVISAQPGIYHVTNSGSCSWYEFAAAVIGNAVPVHAAQCRKRAPRPRSSVLCSRTLPPLRSWQQALGKYLQELNR</sequence>
<dbReference type="GeneID" id="7271318"/>
<dbReference type="HOGENOM" id="CLU_045518_1_2_2"/>
<name>B8GEI4_METPE</name>
<feature type="domain" description="RmlD-like substrate binding" evidence="1">
    <location>
        <begin position="23"/>
        <end position="282"/>
    </location>
</feature>
<dbReference type="EMBL" id="CP001338">
    <property type="protein sequence ID" value="ACL17685.1"/>
    <property type="molecule type" value="Genomic_DNA"/>
</dbReference>
<keyword evidence="3" id="KW-1185">Reference proteome</keyword>
<reference evidence="2 3" key="1">
    <citation type="journal article" date="2015" name="Genome Announc.">
        <title>Complete Genome Sequence of Methanosphaerula palustris E1-9CT, a Hydrogenotrophic Methanogen Isolated from a Minerotrophic Fen Peatland.</title>
        <authorList>
            <person name="Cadillo-Quiroz H."/>
            <person name="Browne P."/>
            <person name="Kyrpides N."/>
            <person name="Woyke T."/>
            <person name="Goodwin L."/>
            <person name="Detter C."/>
            <person name="Yavitt J.B."/>
            <person name="Zinder S.H."/>
        </authorList>
    </citation>
    <scope>NUCLEOTIDE SEQUENCE [LARGE SCALE GENOMIC DNA]</scope>
    <source>
        <strain evidence="3">ATCC BAA-1556 / DSM 19958 / E1-9c</strain>
    </source>
</reference>
<dbReference type="PANTHER" id="PTHR10491">
    <property type="entry name" value="DTDP-4-DEHYDRORHAMNOSE REDUCTASE"/>
    <property type="match status" value="1"/>
</dbReference>
<dbReference type="InterPro" id="IPR005913">
    <property type="entry name" value="dTDP_dehydrorham_reduct"/>
</dbReference>
<dbReference type="AlphaFoldDB" id="B8GEI4"/>
<dbReference type="SUPFAM" id="SSF51735">
    <property type="entry name" value="NAD(P)-binding Rossmann-fold domains"/>
    <property type="match status" value="1"/>
</dbReference>
<dbReference type="GO" id="GO:0005829">
    <property type="term" value="C:cytosol"/>
    <property type="evidence" value="ECO:0007669"/>
    <property type="project" value="TreeGrafter"/>
</dbReference>
<dbReference type="STRING" id="521011.Mpal_2405"/>
<dbReference type="PANTHER" id="PTHR10491:SF4">
    <property type="entry name" value="METHIONINE ADENOSYLTRANSFERASE 2 SUBUNIT BETA"/>
    <property type="match status" value="1"/>
</dbReference>
<dbReference type="KEGG" id="mpl:Mpal_2405"/>
<dbReference type="InterPro" id="IPR029903">
    <property type="entry name" value="RmlD-like-bd"/>
</dbReference>
<accession>B8GEI4</accession>
<dbReference type="OrthoDB" id="4907at2157"/>
<dbReference type="InterPro" id="IPR036291">
    <property type="entry name" value="NAD(P)-bd_dom_sf"/>
</dbReference>
<evidence type="ECO:0000313" key="2">
    <source>
        <dbReference type="EMBL" id="ACL17685.1"/>
    </source>
</evidence>
<protein>
    <submittedName>
        <fullName evidence="2">dTDP-4-dehydrorhamnose reductase</fullName>
        <ecNumber evidence="2">1.1.1.133</ecNumber>
    </submittedName>
</protein>
<dbReference type="NCBIfam" id="TIGR01214">
    <property type="entry name" value="rmlD"/>
    <property type="match status" value="1"/>
</dbReference>
<dbReference type="RefSeq" id="WP_012619004.1">
    <property type="nucleotide sequence ID" value="NC_011832.1"/>
</dbReference>
<organism evidence="2 3">
    <name type="scientific">Methanosphaerula palustris (strain ATCC BAA-1556 / DSM 19958 / E1-9c)</name>
    <dbReference type="NCBI Taxonomy" id="521011"/>
    <lineage>
        <taxon>Archaea</taxon>
        <taxon>Methanobacteriati</taxon>
        <taxon>Methanobacteriota</taxon>
        <taxon>Stenosarchaea group</taxon>
        <taxon>Methanomicrobia</taxon>
        <taxon>Methanomicrobiales</taxon>
        <taxon>Methanoregulaceae</taxon>
        <taxon>Methanosphaerula</taxon>
    </lineage>
</organism>
<proteinExistence type="predicted"/>
<dbReference type="GO" id="GO:0019305">
    <property type="term" value="P:dTDP-rhamnose biosynthetic process"/>
    <property type="evidence" value="ECO:0007669"/>
    <property type="project" value="TreeGrafter"/>
</dbReference>
<gene>
    <name evidence="2" type="ordered locus">Mpal_2405</name>
</gene>
<dbReference type="Pfam" id="PF04321">
    <property type="entry name" value="RmlD_sub_bind"/>
    <property type="match status" value="1"/>
</dbReference>
<dbReference type="Proteomes" id="UP000002457">
    <property type="component" value="Chromosome"/>
</dbReference>
<dbReference type="EC" id="1.1.1.133" evidence="2"/>
<dbReference type="CDD" id="cd05254">
    <property type="entry name" value="dTDP_HR_like_SDR_e"/>
    <property type="match status" value="1"/>
</dbReference>
<keyword evidence="2" id="KW-0560">Oxidoreductase</keyword>
<dbReference type="GO" id="GO:0008831">
    <property type="term" value="F:dTDP-4-dehydrorhamnose reductase activity"/>
    <property type="evidence" value="ECO:0007669"/>
    <property type="project" value="UniProtKB-EC"/>
</dbReference>
<dbReference type="Gene3D" id="3.40.50.720">
    <property type="entry name" value="NAD(P)-binding Rossmann-like Domain"/>
    <property type="match status" value="1"/>
</dbReference>
<evidence type="ECO:0000313" key="3">
    <source>
        <dbReference type="Proteomes" id="UP000002457"/>
    </source>
</evidence>
<evidence type="ECO:0000259" key="1">
    <source>
        <dbReference type="Pfam" id="PF04321"/>
    </source>
</evidence>
<dbReference type="Gene3D" id="3.90.25.10">
    <property type="entry name" value="UDP-galactose 4-epimerase, domain 1"/>
    <property type="match status" value="1"/>
</dbReference>
<dbReference type="eggNOG" id="arCOG01367">
    <property type="taxonomic scope" value="Archaea"/>
</dbReference>